<proteinExistence type="predicted"/>
<comment type="caution">
    <text evidence="1">The sequence shown here is derived from an EMBL/GenBank/DDBJ whole genome shotgun (WGS) entry which is preliminary data.</text>
</comment>
<dbReference type="RefSeq" id="WP_307332445.1">
    <property type="nucleotide sequence ID" value="NZ_JAUSUG010000038.1"/>
</dbReference>
<organism evidence="1 2">
    <name type="scientific">Evansella vedderi</name>
    <dbReference type="NCBI Taxonomy" id="38282"/>
    <lineage>
        <taxon>Bacteria</taxon>
        <taxon>Bacillati</taxon>
        <taxon>Bacillota</taxon>
        <taxon>Bacilli</taxon>
        <taxon>Bacillales</taxon>
        <taxon>Bacillaceae</taxon>
        <taxon>Evansella</taxon>
    </lineage>
</organism>
<name>A0ABU0A4P3_9BACI</name>
<evidence type="ECO:0000313" key="1">
    <source>
        <dbReference type="EMBL" id="MDQ0257936.1"/>
    </source>
</evidence>
<reference evidence="1 2" key="1">
    <citation type="submission" date="2023-07" db="EMBL/GenBank/DDBJ databases">
        <title>Genomic Encyclopedia of Type Strains, Phase IV (KMG-IV): sequencing the most valuable type-strain genomes for metagenomic binning, comparative biology and taxonomic classification.</title>
        <authorList>
            <person name="Goeker M."/>
        </authorList>
    </citation>
    <scope>NUCLEOTIDE SEQUENCE [LARGE SCALE GENOMIC DNA]</scope>
    <source>
        <strain evidence="1 2">DSM 9768</strain>
    </source>
</reference>
<gene>
    <name evidence="1" type="ORF">J2S74_005399</name>
</gene>
<accession>A0ABU0A4P3</accession>
<protein>
    <submittedName>
        <fullName evidence="1">Uncharacterized protein</fullName>
    </submittedName>
</protein>
<evidence type="ECO:0000313" key="2">
    <source>
        <dbReference type="Proteomes" id="UP001230005"/>
    </source>
</evidence>
<keyword evidence="2" id="KW-1185">Reference proteome</keyword>
<dbReference type="EMBL" id="JAUSUG010000038">
    <property type="protein sequence ID" value="MDQ0257936.1"/>
    <property type="molecule type" value="Genomic_DNA"/>
</dbReference>
<sequence>MNEELTLQEFKTSKKVVEVAFEKYRLFKYLLNVPNLDTITEPEKEEYSKRQLFCEFIEGIVSKLPSKERFLIEERYMSLEADYISDYEIYSDKMKIAENTYSKIRKRAFSKLYLKLKKIND</sequence>
<dbReference type="Proteomes" id="UP001230005">
    <property type="component" value="Unassembled WGS sequence"/>
</dbReference>